<comment type="caution">
    <text evidence="1">The sequence shown here is derived from an EMBL/GenBank/DDBJ whole genome shotgun (WGS) entry which is preliminary data.</text>
</comment>
<proteinExistence type="predicted"/>
<dbReference type="EMBL" id="MTBD01000004">
    <property type="protein sequence ID" value="PRP72297.1"/>
    <property type="molecule type" value="Genomic_DNA"/>
</dbReference>
<reference evidence="1 2" key="1">
    <citation type="submission" date="2017-01" db="EMBL/GenBank/DDBJ databases">
        <title>New insights into the genetic diversity of Chromobacterium isolated from tropical freshwater lake.</title>
        <authorList>
            <person name="Santos A.B."/>
            <person name="Nascimento A.M."/>
            <person name="Da Silva P.C."/>
        </authorList>
    </citation>
    <scope>NUCLEOTIDE SEQUENCE [LARGE SCALE GENOMIC DNA]</scope>
    <source>
        <strain evidence="1 2">56AF</strain>
    </source>
</reference>
<sequence length="82" mass="9423">MHQIQDDEYTLDIIDQQPVLVLSPLIMAKAGEWEGSLLISRNYLLNLLKLGLEYQLLSRSDLLRESSVIQRQEQEPLSQTSP</sequence>
<accession>A0A2S9X9P6</accession>
<gene>
    <name evidence="1" type="ORF">BUE93_02340</name>
</gene>
<organism evidence="1 2">
    <name type="scientific">Chromobacterium amazonense</name>
    <dbReference type="NCBI Taxonomy" id="1382803"/>
    <lineage>
        <taxon>Bacteria</taxon>
        <taxon>Pseudomonadati</taxon>
        <taxon>Pseudomonadota</taxon>
        <taxon>Betaproteobacteria</taxon>
        <taxon>Neisseriales</taxon>
        <taxon>Chromobacteriaceae</taxon>
        <taxon>Chromobacterium</taxon>
    </lineage>
</organism>
<dbReference type="Proteomes" id="UP000239469">
    <property type="component" value="Unassembled WGS sequence"/>
</dbReference>
<protein>
    <submittedName>
        <fullName evidence="1">Uncharacterized protein</fullName>
    </submittedName>
</protein>
<evidence type="ECO:0000313" key="1">
    <source>
        <dbReference type="EMBL" id="PRP72297.1"/>
    </source>
</evidence>
<dbReference type="AlphaFoldDB" id="A0A2S9X9P6"/>
<evidence type="ECO:0000313" key="2">
    <source>
        <dbReference type="Proteomes" id="UP000239469"/>
    </source>
</evidence>
<name>A0A2S9X9P6_9NEIS</name>